<evidence type="ECO:0000256" key="3">
    <source>
        <dbReference type="ARBA" id="ARBA00023163"/>
    </source>
</evidence>
<feature type="domain" description="HTH crp-type" evidence="5">
    <location>
        <begin position="149"/>
        <end position="223"/>
    </location>
</feature>
<dbReference type="CDD" id="cd00038">
    <property type="entry name" value="CAP_ED"/>
    <property type="match status" value="1"/>
</dbReference>
<dbReference type="PROSITE" id="PS51063">
    <property type="entry name" value="HTH_CRP_2"/>
    <property type="match status" value="1"/>
</dbReference>
<evidence type="ECO:0000259" key="4">
    <source>
        <dbReference type="PROSITE" id="PS50042"/>
    </source>
</evidence>
<comment type="caution">
    <text evidence="6">The sequence shown here is derived from an EMBL/GenBank/DDBJ whole genome shotgun (WGS) entry which is preliminary data.</text>
</comment>
<dbReference type="GO" id="GO:0003700">
    <property type="term" value="F:DNA-binding transcription factor activity"/>
    <property type="evidence" value="ECO:0007669"/>
    <property type="project" value="TreeGrafter"/>
</dbReference>
<dbReference type="SUPFAM" id="SSF51206">
    <property type="entry name" value="cAMP-binding domain-like"/>
    <property type="match status" value="1"/>
</dbReference>
<dbReference type="GO" id="GO:0005829">
    <property type="term" value="C:cytosol"/>
    <property type="evidence" value="ECO:0007669"/>
    <property type="project" value="TreeGrafter"/>
</dbReference>
<dbReference type="Proteomes" id="UP000294835">
    <property type="component" value="Unassembled WGS sequence"/>
</dbReference>
<dbReference type="InterPro" id="IPR012318">
    <property type="entry name" value="HTH_CRP"/>
</dbReference>
<dbReference type="InterPro" id="IPR018490">
    <property type="entry name" value="cNMP-bd_dom_sf"/>
</dbReference>
<dbReference type="PANTHER" id="PTHR24567">
    <property type="entry name" value="CRP FAMILY TRANSCRIPTIONAL REGULATORY PROTEIN"/>
    <property type="match status" value="1"/>
</dbReference>
<dbReference type="EMBL" id="SLXP01000002">
    <property type="protein sequence ID" value="TCP43067.1"/>
    <property type="molecule type" value="Genomic_DNA"/>
</dbReference>
<evidence type="ECO:0000313" key="6">
    <source>
        <dbReference type="EMBL" id="TCP43067.1"/>
    </source>
</evidence>
<keyword evidence="1" id="KW-0805">Transcription regulation</keyword>
<accession>A0A4R2Q3D3</accession>
<dbReference type="InterPro" id="IPR036388">
    <property type="entry name" value="WH-like_DNA-bd_sf"/>
</dbReference>
<protein>
    <submittedName>
        <fullName evidence="6">CRP-like cAMP-binding protein</fullName>
    </submittedName>
</protein>
<dbReference type="PANTHER" id="PTHR24567:SF68">
    <property type="entry name" value="DNA-BINDING TRANSCRIPTIONAL DUAL REGULATOR CRP"/>
    <property type="match status" value="1"/>
</dbReference>
<proteinExistence type="predicted"/>
<evidence type="ECO:0000313" key="7">
    <source>
        <dbReference type="Proteomes" id="UP000294835"/>
    </source>
</evidence>
<name>A0A4R2Q3D3_9RHOB</name>
<dbReference type="InterPro" id="IPR050397">
    <property type="entry name" value="Env_Response_Regulators"/>
</dbReference>
<dbReference type="InterPro" id="IPR036390">
    <property type="entry name" value="WH_DNA-bd_sf"/>
</dbReference>
<gene>
    <name evidence="6" type="ORF">EV662_102260</name>
</gene>
<dbReference type="GO" id="GO:0003677">
    <property type="term" value="F:DNA binding"/>
    <property type="evidence" value="ECO:0007669"/>
    <property type="project" value="UniProtKB-KW"/>
</dbReference>
<dbReference type="Gene3D" id="2.60.120.10">
    <property type="entry name" value="Jelly Rolls"/>
    <property type="match status" value="1"/>
</dbReference>
<dbReference type="InterPro" id="IPR000595">
    <property type="entry name" value="cNMP-bd_dom"/>
</dbReference>
<keyword evidence="7" id="KW-1185">Reference proteome</keyword>
<evidence type="ECO:0000256" key="1">
    <source>
        <dbReference type="ARBA" id="ARBA00023015"/>
    </source>
</evidence>
<feature type="domain" description="Cyclic nucleotide-binding" evidence="4">
    <location>
        <begin position="15"/>
        <end position="85"/>
    </location>
</feature>
<dbReference type="Pfam" id="PF13545">
    <property type="entry name" value="HTH_Crp_2"/>
    <property type="match status" value="1"/>
</dbReference>
<sequence>MPVDCTDCPLRTKALFHPMSPSELAFMRRFKVGERVIAPGTQLLSEGEPSDELFTVLAGLGLRSKALANGGRQVVGVVFPGDFVGLQAGVMDAMQHSVEARTEMTVCVFRRDALWHLFREHPERAHDLTWLAALEEHLLGESLAALGRLGGKQRLARGLYRLYRRGDALGLVRDGRMRMPFIQQDLADALGLSLVHTNKLLRTFREGRIAGWSDGHLHVLDENRLRDLALVPEDRPPPPRPLI</sequence>
<dbReference type="SUPFAM" id="SSF46785">
    <property type="entry name" value="Winged helix' DNA-binding domain"/>
    <property type="match status" value="1"/>
</dbReference>
<evidence type="ECO:0000256" key="2">
    <source>
        <dbReference type="ARBA" id="ARBA00023125"/>
    </source>
</evidence>
<dbReference type="RefSeq" id="WP_165915516.1">
    <property type="nucleotide sequence ID" value="NZ_SLXP01000002.1"/>
</dbReference>
<reference evidence="6 7" key="1">
    <citation type="submission" date="2019-03" db="EMBL/GenBank/DDBJ databases">
        <title>Genomic Encyclopedia of Type Strains, Phase IV (KMG-IV): sequencing the most valuable type-strain genomes for metagenomic binning, comparative biology and taxonomic classification.</title>
        <authorList>
            <person name="Goeker M."/>
        </authorList>
    </citation>
    <scope>NUCLEOTIDE SEQUENCE [LARGE SCALE GENOMIC DNA]</scope>
    <source>
        <strain evidence="6 7">DSM 18063</strain>
    </source>
</reference>
<dbReference type="InterPro" id="IPR014710">
    <property type="entry name" value="RmlC-like_jellyroll"/>
</dbReference>
<dbReference type="PROSITE" id="PS50042">
    <property type="entry name" value="CNMP_BINDING_3"/>
    <property type="match status" value="1"/>
</dbReference>
<keyword evidence="3" id="KW-0804">Transcription</keyword>
<dbReference type="Pfam" id="PF00027">
    <property type="entry name" value="cNMP_binding"/>
    <property type="match status" value="1"/>
</dbReference>
<dbReference type="AlphaFoldDB" id="A0A4R2Q3D3"/>
<dbReference type="Gene3D" id="1.10.10.10">
    <property type="entry name" value="Winged helix-like DNA-binding domain superfamily/Winged helix DNA-binding domain"/>
    <property type="match status" value="1"/>
</dbReference>
<organism evidence="6 7">
    <name type="scientific">Rhodovulum marinum</name>
    <dbReference type="NCBI Taxonomy" id="320662"/>
    <lineage>
        <taxon>Bacteria</taxon>
        <taxon>Pseudomonadati</taxon>
        <taxon>Pseudomonadota</taxon>
        <taxon>Alphaproteobacteria</taxon>
        <taxon>Rhodobacterales</taxon>
        <taxon>Paracoccaceae</taxon>
        <taxon>Rhodovulum</taxon>
    </lineage>
</organism>
<evidence type="ECO:0000259" key="5">
    <source>
        <dbReference type="PROSITE" id="PS51063"/>
    </source>
</evidence>
<keyword evidence="2" id="KW-0238">DNA-binding</keyword>